<evidence type="ECO:0008006" key="4">
    <source>
        <dbReference type="Google" id="ProtNLM"/>
    </source>
</evidence>
<gene>
    <name evidence="2" type="ORF">AB6T85_00915</name>
</gene>
<keyword evidence="3" id="KW-1185">Reference proteome</keyword>
<reference evidence="2 3" key="1">
    <citation type="submission" date="2024-07" db="EMBL/GenBank/DDBJ databases">
        <authorList>
            <person name="Hebao G."/>
        </authorList>
    </citation>
    <scope>NUCLEOTIDE SEQUENCE [LARGE SCALE GENOMIC DNA]</scope>
    <source>
        <strain evidence="2 3">ACCC 02193</strain>
    </source>
</reference>
<protein>
    <recommendedName>
        <fullName evidence="4">Lipoprotein</fullName>
    </recommendedName>
</protein>
<accession>A0ABV4E290</accession>
<sequence>MNRSLLISITSAVMMVSSCSSHSSEQTHNQGSQQSHDSAVTQDGRLSMTLAKESLIYSLDKGAISRCLQVSERGPEVNSQGVQQMVRLFSCDNGNYLAMNIFKTDYPTQVHLFDSNQKPIYSNIIIDTY</sequence>
<organism evidence="2 3">
    <name type="scientific">Erwinia aeris</name>
    <dbReference type="NCBI Taxonomy" id="3239803"/>
    <lineage>
        <taxon>Bacteria</taxon>
        <taxon>Pseudomonadati</taxon>
        <taxon>Pseudomonadota</taxon>
        <taxon>Gammaproteobacteria</taxon>
        <taxon>Enterobacterales</taxon>
        <taxon>Erwiniaceae</taxon>
        <taxon>Erwinia</taxon>
    </lineage>
</organism>
<dbReference type="RefSeq" id="WP_369894606.1">
    <property type="nucleotide sequence ID" value="NZ_JBGFFX010000001.1"/>
</dbReference>
<feature type="region of interest" description="Disordered" evidence="1">
    <location>
        <begin position="20"/>
        <end position="40"/>
    </location>
</feature>
<dbReference type="EMBL" id="JBGFFX010000001">
    <property type="protein sequence ID" value="MEY8769002.1"/>
    <property type="molecule type" value="Genomic_DNA"/>
</dbReference>
<feature type="compositionally biased region" description="Polar residues" evidence="1">
    <location>
        <begin position="26"/>
        <end position="40"/>
    </location>
</feature>
<dbReference type="Proteomes" id="UP001565243">
    <property type="component" value="Unassembled WGS sequence"/>
</dbReference>
<proteinExistence type="predicted"/>
<evidence type="ECO:0000313" key="2">
    <source>
        <dbReference type="EMBL" id="MEY8769002.1"/>
    </source>
</evidence>
<dbReference type="PROSITE" id="PS51257">
    <property type="entry name" value="PROKAR_LIPOPROTEIN"/>
    <property type="match status" value="1"/>
</dbReference>
<name>A0ABV4E290_9GAMM</name>
<comment type="caution">
    <text evidence="2">The sequence shown here is derived from an EMBL/GenBank/DDBJ whole genome shotgun (WGS) entry which is preliminary data.</text>
</comment>
<evidence type="ECO:0000313" key="3">
    <source>
        <dbReference type="Proteomes" id="UP001565243"/>
    </source>
</evidence>
<evidence type="ECO:0000256" key="1">
    <source>
        <dbReference type="SAM" id="MobiDB-lite"/>
    </source>
</evidence>